<evidence type="ECO:0000313" key="2">
    <source>
        <dbReference type="Proteomes" id="UP000243887"/>
    </source>
</evidence>
<dbReference type="AlphaFoldDB" id="A0A1I3S623"/>
<dbReference type="Proteomes" id="UP000243887">
    <property type="component" value="Unassembled WGS sequence"/>
</dbReference>
<protein>
    <submittedName>
        <fullName evidence="1">Uncharacterized protein</fullName>
    </submittedName>
</protein>
<dbReference type="RefSeq" id="WP_090679430.1">
    <property type="nucleotide sequence ID" value="NZ_FORU01000009.1"/>
</dbReference>
<sequence>MRNPINKIDQLPISAIYKKELESLSKENRILNCWLSSIPLNPIPLLIVQLSDIEESYLYRNEQWTVDCLKKDNIHISFFNTEELLEHEILGTLFLDIHCQESKLYYSTTPFEFSQYKSRENHKLFVEKYKALDFHVRDYLENPSINYFNGAGYYTYRSLEFYVNYMELLLLGFKYSNDDLHLTERWDNLEMIVPYLKTFFLVDERNDKFLISQMEEDFLEDNYYFGEWKDESISILNRCNELVQTIISNIVLVKNEKLITELHLPQPHTEIPELIQLATILSTNENVMELYHFHTKTFIEKGQTKKQYFILLIASKFDGITNSQLNKILLDYNNDLVEYHFVIETLIRLLNSFYYVHNFIKDKLVPEKCFYKKDTLSPNIHWSNSYDNSQPDLGLFIKGLEIVLHSSILTQILNQEEVPRRILLINSDINYLILEITKVLVYVNTWYLDEDNEDLDTFLSLAFYCDDNFTNKWHRIHETIDLYKICTTDEEVYVDPETAIKILNFFQELYDELLV</sequence>
<gene>
    <name evidence="1" type="ORF">SAMN04487893_109107</name>
</gene>
<keyword evidence="2" id="KW-1185">Reference proteome</keyword>
<proteinExistence type="predicted"/>
<evidence type="ECO:0000313" key="1">
    <source>
        <dbReference type="EMBL" id="SFJ52956.1"/>
    </source>
</evidence>
<dbReference type="EMBL" id="FORU01000009">
    <property type="protein sequence ID" value="SFJ52956.1"/>
    <property type="molecule type" value="Genomic_DNA"/>
</dbReference>
<dbReference type="STRING" id="1150112.SAMN04487893_109107"/>
<accession>A0A1I3S623</accession>
<organism evidence="1 2">
    <name type="scientific">Myroides guanonis</name>
    <dbReference type="NCBI Taxonomy" id="1150112"/>
    <lineage>
        <taxon>Bacteria</taxon>
        <taxon>Pseudomonadati</taxon>
        <taxon>Bacteroidota</taxon>
        <taxon>Flavobacteriia</taxon>
        <taxon>Flavobacteriales</taxon>
        <taxon>Flavobacteriaceae</taxon>
        <taxon>Myroides</taxon>
    </lineage>
</organism>
<dbReference type="OrthoDB" id="1231908at2"/>
<name>A0A1I3S623_9FLAO</name>
<reference evidence="2" key="1">
    <citation type="submission" date="2016-10" db="EMBL/GenBank/DDBJ databases">
        <authorList>
            <person name="Varghese N."/>
            <person name="Submissions S."/>
        </authorList>
    </citation>
    <scope>NUCLEOTIDE SEQUENCE [LARGE SCALE GENOMIC DNA]</scope>
    <source>
        <strain evidence="2">DSM 26542</strain>
    </source>
</reference>